<keyword evidence="4" id="KW-0694">RNA-binding</keyword>
<gene>
    <name evidence="7" type="ORF">FC98_GL001512</name>
</gene>
<evidence type="ECO:0000313" key="7">
    <source>
        <dbReference type="EMBL" id="KRL20425.1"/>
    </source>
</evidence>
<dbReference type="Gene3D" id="3.30.2350.10">
    <property type="entry name" value="Pseudouridine synthase"/>
    <property type="match status" value="1"/>
</dbReference>
<dbReference type="GO" id="GO:0003723">
    <property type="term" value="F:RNA binding"/>
    <property type="evidence" value="ECO:0007669"/>
    <property type="project" value="UniProtKB-KW"/>
</dbReference>
<evidence type="ECO:0000256" key="3">
    <source>
        <dbReference type="PIRSR" id="PIRSR606225-1"/>
    </source>
</evidence>
<keyword evidence="5" id="KW-0413">Isomerase</keyword>
<sequence>MTEFSWQYQGDSPIKARTFIMGYGVTRTLLKKIKYHGGQIRVNGQAVLANRMVDRGDVVTVVLPPEPENDHVAVSAVPLKIVHEDPNFLIVDKPAGVASVPSHNYAQDTLVNRVKGYYQRQGYANQKIHIVTRLDKDTSGLVIFAKHHFAHSVLDKQLKDRTIQKTYLAITSGQITADHFEIYLPIGRDETSFVKRQVTNSGKMSITEGWVVRRLPHQTLVRLQLHTGRTHQIRVHLSALGHPLIGDWLYNPTNHLMARQALHCYHLEFYDPFNHRQISCHSPLPEDMKTFVGNQWLQPF</sequence>
<dbReference type="Proteomes" id="UP000051439">
    <property type="component" value="Unassembled WGS sequence"/>
</dbReference>
<dbReference type="Pfam" id="PF00849">
    <property type="entry name" value="PseudoU_synth_2"/>
    <property type="match status" value="1"/>
</dbReference>
<dbReference type="EMBL" id="AZEB01000027">
    <property type="protein sequence ID" value="KRL20425.1"/>
    <property type="molecule type" value="Genomic_DNA"/>
</dbReference>
<evidence type="ECO:0000259" key="6">
    <source>
        <dbReference type="Pfam" id="PF00849"/>
    </source>
</evidence>
<dbReference type="RefSeq" id="WP_008856037.1">
    <property type="nucleotide sequence ID" value="NZ_AZEB01000027.1"/>
</dbReference>
<feature type="domain" description="Pseudouridine synthase RsuA/RluA-like" evidence="6">
    <location>
        <begin position="87"/>
        <end position="239"/>
    </location>
</feature>
<comment type="similarity">
    <text evidence="2 5">Belongs to the pseudouridine synthase RluA family.</text>
</comment>
<organism evidence="7 8">
    <name type="scientific">Lentilactobacillus kisonensis DSM 19906 = JCM 15041</name>
    <dbReference type="NCBI Taxonomy" id="1423766"/>
    <lineage>
        <taxon>Bacteria</taxon>
        <taxon>Bacillati</taxon>
        <taxon>Bacillota</taxon>
        <taxon>Bacilli</taxon>
        <taxon>Lactobacillales</taxon>
        <taxon>Lactobacillaceae</taxon>
        <taxon>Lentilactobacillus</taxon>
    </lineage>
</organism>
<dbReference type="CDD" id="cd02869">
    <property type="entry name" value="PseudoU_synth_RluA_like"/>
    <property type="match status" value="1"/>
</dbReference>
<dbReference type="SUPFAM" id="SSF55120">
    <property type="entry name" value="Pseudouridine synthase"/>
    <property type="match status" value="1"/>
</dbReference>
<keyword evidence="8" id="KW-1185">Reference proteome</keyword>
<name>A0A0R1NKQ1_9LACO</name>
<dbReference type="PANTHER" id="PTHR21600:SF35">
    <property type="entry name" value="PSEUDOURIDINE SYNTHASE"/>
    <property type="match status" value="1"/>
</dbReference>
<dbReference type="PANTHER" id="PTHR21600">
    <property type="entry name" value="MITOCHONDRIAL RNA PSEUDOURIDINE SYNTHASE"/>
    <property type="match status" value="1"/>
</dbReference>
<dbReference type="InterPro" id="IPR006224">
    <property type="entry name" value="PsdUridine_synth_RluA-like_CS"/>
</dbReference>
<dbReference type="NCBIfam" id="TIGR00005">
    <property type="entry name" value="rluA_subfam"/>
    <property type="match status" value="1"/>
</dbReference>
<dbReference type="InterPro" id="IPR050188">
    <property type="entry name" value="RluA_PseudoU_synthase"/>
</dbReference>
<dbReference type="GO" id="GO:0009982">
    <property type="term" value="F:pseudouridine synthase activity"/>
    <property type="evidence" value="ECO:0007669"/>
    <property type="project" value="InterPro"/>
</dbReference>
<proteinExistence type="inferred from homology"/>
<dbReference type="GO" id="GO:0140098">
    <property type="term" value="F:catalytic activity, acting on RNA"/>
    <property type="evidence" value="ECO:0007669"/>
    <property type="project" value="UniProtKB-ARBA"/>
</dbReference>
<dbReference type="PATRIC" id="fig|1423766.4.peg.1566"/>
<evidence type="ECO:0000256" key="2">
    <source>
        <dbReference type="ARBA" id="ARBA00010876"/>
    </source>
</evidence>
<dbReference type="PROSITE" id="PS50889">
    <property type="entry name" value="S4"/>
    <property type="match status" value="1"/>
</dbReference>
<comment type="catalytic activity">
    <reaction evidence="1 5">
        <text>a uridine in RNA = a pseudouridine in RNA</text>
        <dbReference type="Rhea" id="RHEA:48348"/>
        <dbReference type="Rhea" id="RHEA-COMP:12068"/>
        <dbReference type="Rhea" id="RHEA-COMP:12069"/>
        <dbReference type="ChEBI" id="CHEBI:65314"/>
        <dbReference type="ChEBI" id="CHEBI:65315"/>
    </reaction>
</comment>
<dbReference type="CDD" id="cd00165">
    <property type="entry name" value="S4"/>
    <property type="match status" value="1"/>
</dbReference>
<evidence type="ECO:0000256" key="5">
    <source>
        <dbReference type="RuleBase" id="RU362028"/>
    </source>
</evidence>
<protein>
    <recommendedName>
        <fullName evidence="5">Pseudouridine synthase</fullName>
        <ecNumber evidence="5">5.4.99.-</ecNumber>
    </recommendedName>
</protein>
<dbReference type="AlphaFoldDB" id="A0A0R1NKQ1"/>
<dbReference type="PROSITE" id="PS01129">
    <property type="entry name" value="PSI_RLU"/>
    <property type="match status" value="1"/>
</dbReference>
<feature type="active site" evidence="3">
    <location>
        <position position="135"/>
    </location>
</feature>
<evidence type="ECO:0000256" key="4">
    <source>
        <dbReference type="PROSITE-ProRule" id="PRU00182"/>
    </source>
</evidence>
<dbReference type="GO" id="GO:0000455">
    <property type="term" value="P:enzyme-directed rRNA pseudouridine synthesis"/>
    <property type="evidence" value="ECO:0007669"/>
    <property type="project" value="TreeGrafter"/>
</dbReference>
<reference evidence="7 8" key="1">
    <citation type="journal article" date="2015" name="Genome Announc.">
        <title>Expanding the biotechnology potential of lactobacilli through comparative genomics of 213 strains and associated genera.</title>
        <authorList>
            <person name="Sun Z."/>
            <person name="Harris H.M."/>
            <person name="McCann A."/>
            <person name="Guo C."/>
            <person name="Argimon S."/>
            <person name="Zhang W."/>
            <person name="Yang X."/>
            <person name="Jeffery I.B."/>
            <person name="Cooney J.C."/>
            <person name="Kagawa T.F."/>
            <person name="Liu W."/>
            <person name="Song Y."/>
            <person name="Salvetti E."/>
            <person name="Wrobel A."/>
            <person name="Rasinkangas P."/>
            <person name="Parkhill J."/>
            <person name="Rea M.C."/>
            <person name="O'Sullivan O."/>
            <person name="Ritari J."/>
            <person name="Douillard F.P."/>
            <person name="Paul Ross R."/>
            <person name="Yang R."/>
            <person name="Briner A.E."/>
            <person name="Felis G.E."/>
            <person name="de Vos W.M."/>
            <person name="Barrangou R."/>
            <person name="Klaenhammer T.R."/>
            <person name="Caufield P.W."/>
            <person name="Cui Y."/>
            <person name="Zhang H."/>
            <person name="O'Toole P.W."/>
        </authorList>
    </citation>
    <scope>NUCLEOTIDE SEQUENCE [LARGE SCALE GENOMIC DNA]</scope>
    <source>
        <strain evidence="7 8">DSM 19906</strain>
    </source>
</reference>
<evidence type="ECO:0000256" key="1">
    <source>
        <dbReference type="ARBA" id="ARBA00000073"/>
    </source>
</evidence>
<dbReference type="InterPro" id="IPR006145">
    <property type="entry name" value="PsdUridine_synth_RsuA/RluA"/>
</dbReference>
<comment type="function">
    <text evidence="5">Responsible for synthesis of pseudouridine from uracil.</text>
</comment>
<dbReference type="InterPro" id="IPR020103">
    <property type="entry name" value="PsdUridine_synth_cat_dom_sf"/>
</dbReference>
<accession>A0A0R1NKQ1</accession>
<evidence type="ECO:0000313" key="8">
    <source>
        <dbReference type="Proteomes" id="UP000051439"/>
    </source>
</evidence>
<comment type="caution">
    <text evidence="7">The sequence shown here is derived from an EMBL/GenBank/DDBJ whole genome shotgun (WGS) entry which is preliminary data.</text>
</comment>
<dbReference type="EC" id="5.4.99.-" evidence="5"/>
<dbReference type="InterPro" id="IPR006225">
    <property type="entry name" value="PsdUridine_synth_RluC/D"/>
</dbReference>